<feature type="domain" description="PH" evidence="2">
    <location>
        <begin position="793"/>
        <end position="905"/>
    </location>
</feature>
<evidence type="ECO:0000313" key="3">
    <source>
        <dbReference type="EMBL" id="KAH9321017.1"/>
    </source>
</evidence>
<dbReference type="OMA" id="SEGPHLW"/>
<dbReference type="InterPro" id="IPR001849">
    <property type="entry name" value="PH_domain"/>
</dbReference>
<dbReference type="Gene3D" id="2.30.29.30">
    <property type="entry name" value="Pleckstrin-homology domain (PH domain)/Phosphotyrosine-binding domain (PTB)"/>
    <property type="match status" value="1"/>
</dbReference>
<feature type="non-terminal residue" evidence="3">
    <location>
        <position position="1312"/>
    </location>
</feature>
<dbReference type="PANTHER" id="PTHR45523:SF3">
    <property type="entry name" value="VACUOLAR PROTEIN SORTING-ASSOCIATED PROTEIN 13A"/>
    <property type="match status" value="1"/>
</dbReference>
<dbReference type="InterPro" id="IPR011993">
    <property type="entry name" value="PH-like_dom_sf"/>
</dbReference>
<dbReference type="Proteomes" id="UP000824469">
    <property type="component" value="Unassembled WGS sequence"/>
</dbReference>
<organism evidence="3 4">
    <name type="scientific">Taxus chinensis</name>
    <name type="common">Chinese yew</name>
    <name type="synonym">Taxus wallichiana var. chinensis</name>
    <dbReference type="NCBI Taxonomy" id="29808"/>
    <lineage>
        <taxon>Eukaryota</taxon>
        <taxon>Viridiplantae</taxon>
        <taxon>Streptophyta</taxon>
        <taxon>Embryophyta</taxon>
        <taxon>Tracheophyta</taxon>
        <taxon>Spermatophyta</taxon>
        <taxon>Pinopsida</taxon>
        <taxon>Pinidae</taxon>
        <taxon>Conifers II</taxon>
        <taxon>Cupressales</taxon>
        <taxon>Taxaceae</taxon>
        <taxon>Taxus</taxon>
    </lineage>
</organism>
<accession>A0AA38GFV2</accession>
<dbReference type="Pfam" id="PF12624">
    <property type="entry name" value="VPS13_N"/>
    <property type="match status" value="1"/>
</dbReference>
<reference evidence="3 4" key="1">
    <citation type="journal article" date="2021" name="Nat. Plants">
        <title>The Taxus genome provides insights into paclitaxel biosynthesis.</title>
        <authorList>
            <person name="Xiong X."/>
            <person name="Gou J."/>
            <person name="Liao Q."/>
            <person name="Li Y."/>
            <person name="Zhou Q."/>
            <person name="Bi G."/>
            <person name="Li C."/>
            <person name="Du R."/>
            <person name="Wang X."/>
            <person name="Sun T."/>
            <person name="Guo L."/>
            <person name="Liang H."/>
            <person name="Lu P."/>
            <person name="Wu Y."/>
            <person name="Zhang Z."/>
            <person name="Ro D.K."/>
            <person name="Shang Y."/>
            <person name="Huang S."/>
            <person name="Yan J."/>
        </authorList>
    </citation>
    <scope>NUCLEOTIDE SEQUENCE [LARGE SCALE GENOMIC DNA]</scope>
    <source>
        <strain evidence="3">Ta-2019</strain>
    </source>
</reference>
<name>A0AA38GFV2_TAXCH</name>
<protein>
    <recommendedName>
        <fullName evidence="2">PH domain-containing protein</fullName>
    </recommendedName>
</protein>
<evidence type="ECO:0000256" key="1">
    <source>
        <dbReference type="ARBA" id="ARBA00022448"/>
    </source>
</evidence>
<dbReference type="PROSITE" id="PS50003">
    <property type="entry name" value="PH_DOMAIN"/>
    <property type="match status" value="1"/>
</dbReference>
<evidence type="ECO:0000259" key="2">
    <source>
        <dbReference type="PROSITE" id="PS50003"/>
    </source>
</evidence>
<dbReference type="EMBL" id="JAHRHJ020000003">
    <property type="protein sequence ID" value="KAH9321017.1"/>
    <property type="molecule type" value="Genomic_DNA"/>
</dbReference>
<gene>
    <name evidence="3" type="ORF">KI387_015656</name>
</gene>
<dbReference type="SMART" id="SM00233">
    <property type="entry name" value="PH"/>
    <property type="match status" value="1"/>
</dbReference>
<dbReference type="InterPro" id="IPR026854">
    <property type="entry name" value="VPS13_N"/>
</dbReference>
<keyword evidence="1" id="KW-0813">Transport</keyword>
<sequence>MLEDKVAFLLQKYLGNYVKGLSKEALKISVWRGDVELTNMELRPEALNALKLPVKVKAGFLGSVRLKVPWSRLGQEPVLVYLDRIFLLVEPATNVEGCTDESVQEAKQSRVKEMEMKLLESKLEKKDEVNTSWLGSLINTIIGNIKLAITNIHVRYEDTESNPGHPFAAGMTLEKLASVTVDDNGKETFITGGALDHIQKSVELERLAVYFDSDVKPWEIGKPWEELLPSEWSQIFEPGVKTEEPISRNCASQEHSYLLQPVRGHARYVKFGSVDSRNADQPLQKATVNLDDVTLCLCQAEYRDMLKLAENISAFNHRLKYAHYRPLVGVHTDAKSWWQYACKIIVEQQKKASGYLSWEQILRYMQLCKRYVSRYVACLEANPDRTIIDDDKEIQELDRELEIEVILQWRMLAHNFVEKTTDVKKKRPQKSWWQFGWGSQNGKDNHGSEEEWEQLNQLIGYKEDMESPFFPSQGKLNVLHTLLEVHMQHNASKLISDGHDLAELSCEGLSCSVKLYPETKFVYLKLQSYQLGSPEGLLVESATEEESLNATFSYLPFDRQVDWSLAAKASPCYVTYLKAVVDQITSFFESSSAVSQTVALETAAAVQMTLNEVKRSAQQQLSKALKDSSRFSLNLDIAAPKITIPTAFCPDGAQETKLLLDLGYFTLNTEETNGLEALEEKDIYMQFKLGLKDISAFLVDGDYDWRENCKDKLALNTLRSENCVRLPVLDECGIFMSLQQNRVAHPLYPATRLAVKLPSLGFHFSPSRYHRLMQVAKLFHNDETSNSVRPWYPADFDGYLSVLAWKGVGNREAVWQCRYAALVGQFLYILESPNASSYKRRVSLRGKQVCNVPKESVGDVENVLAVCDAGQFNSKVALLDNTSILRCDDENSTQDWQRRLQGAIYRASDSAAIPTLDDISASQESPTNQSMEDIEVVDPAEREKVFLTGVLDELKVTFFSSYEGNQNLKKVLLGNESRLLEFRALGGKVEFSMREYDMSIGAVLHSLEIEDTFGGTGSPSARFLARSLIENSNKTHRARNHSFNSKKGKKLRKNINDKGFEVNEHFFDTSEDLVDSSEEFKFEDVESSFNDVLPCELPSFRKIPGLLPLLEGKEKSEDLEQRPKLDSFVKAQVILFNHDSPAYTNIDKQVMLSLATLSFFCNRPTILAILNFMNAINVEEMEGKTSEKEIDAFTTIMKRDPSEKDVKEESNANFGQKESVVKGLLGRGKDRVLFSLALNMDRAQIVLNNEDGTQLATLSQDNLHTDIRLFPSSVGVKASLGNLKVSDNSLDHAHPYYWLCDMRNPGGSSFVE</sequence>
<proteinExistence type="predicted"/>
<keyword evidence="4" id="KW-1185">Reference proteome</keyword>
<evidence type="ECO:0000313" key="4">
    <source>
        <dbReference type="Proteomes" id="UP000824469"/>
    </source>
</evidence>
<dbReference type="SUPFAM" id="SSF50729">
    <property type="entry name" value="PH domain-like"/>
    <property type="match status" value="1"/>
</dbReference>
<comment type="caution">
    <text evidence="3">The sequence shown here is derived from an EMBL/GenBank/DDBJ whole genome shotgun (WGS) entry which is preliminary data.</text>
</comment>
<dbReference type="PANTHER" id="PTHR45523">
    <property type="entry name" value="TETRATRICOPEPTIDE REPEAT (TPR)-CONTAINING PROTEIN-RELATED"/>
    <property type="match status" value="1"/>
</dbReference>